<proteinExistence type="predicted"/>
<evidence type="ECO:0000313" key="2">
    <source>
        <dbReference type="EMBL" id="GGD95898.1"/>
    </source>
</evidence>
<reference evidence="2" key="1">
    <citation type="journal article" date="2014" name="Int. J. Syst. Evol. Microbiol.">
        <title>Complete genome sequence of Corynebacterium casei LMG S-19264T (=DSM 44701T), isolated from a smear-ripened cheese.</title>
        <authorList>
            <consortium name="US DOE Joint Genome Institute (JGI-PGF)"/>
            <person name="Walter F."/>
            <person name="Albersmeier A."/>
            <person name="Kalinowski J."/>
            <person name="Ruckert C."/>
        </authorList>
    </citation>
    <scope>NUCLEOTIDE SEQUENCE</scope>
    <source>
        <strain evidence="2">CGMCC 1.15178</strain>
    </source>
</reference>
<dbReference type="GO" id="GO:0016301">
    <property type="term" value="F:kinase activity"/>
    <property type="evidence" value="ECO:0007669"/>
    <property type="project" value="UniProtKB-KW"/>
</dbReference>
<gene>
    <name evidence="2" type="ORF">GCM10010911_63180</name>
</gene>
<organism evidence="2 3">
    <name type="scientific">Paenibacillus nasutitermitis</name>
    <dbReference type="NCBI Taxonomy" id="1652958"/>
    <lineage>
        <taxon>Bacteria</taxon>
        <taxon>Bacillati</taxon>
        <taxon>Bacillota</taxon>
        <taxon>Bacilli</taxon>
        <taxon>Bacillales</taxon>
        <taxon>Paenibacillaceae</taxon>
        <taxon>Paenibacillus</taxon>
    </lineage>
</organism>
<feature type="domain" description="ATPase BadF/BadG/BcrA/BcrD type" evidence="1">
    <location>
        <begin position="5"/>
        <end position="301"/>
    </location>
</feature>
<keyword evidence="2" id="KW-0418">Kinase</keyword>
<reference evidence="2" key="2">
    <citation type="submission" date="2020-09" db="EMBL/GenBank/DDBJ databases">
        <authorList>
            <person name="Sun Q."/>
            <person name="Zhou Y."/>
        </authorList>
    </citation>
    <scope>NUCLEOTIDE SEQUENCE</scope>
    <source>
        <strain evidence="2">CGMCC 1.15178</strain>
    </source>
</reference>
<dbReference type="AlphaFoldDB" id="A0A917E343"/>
<dbReference type="EMBL" id="BMHP01000008">
    <property type="protein sequence ID" value="GGD95898.1"/>
    <property type="molecule type" value="Genomic_DNA"/>
</dbReference>
<dbReference type="PANTHER" id="PTHR43190:SF3">
    <property type="entry name" value="N-ACETYL-D-GLUCOSAMINE KINASE"/>
    <property type="match status" value="1"/>
</dbReference>
<accession>A0A917E343</accession>
<dbReference type="CDD" id="cd24007">
    <property type="entry name" value="ASKHA_NBD_eukNAGK-like"/>
    <property type="match status" value="1"/>
</dbReference>
<dbReference type="InterPro" id="IPR002731">
    <property type="entry name" value="ATPase_BadF"/>
</dbReference>
<dbReference type="PANTHER" id="PTHR43190">
    <property type="entry name" value="N-ACETYL-D-GLUCOSAMINE KINASE"/>
    <property type="match status" value="1"/>
</dbReference>
<dbReference type="InterPro" id="IPR052519">
    <property type="entry name" value="Euk-type_GlcNAc_Kinase"/>
</dbReference>
<dbReference type="InterPro" id="IPR043129">
    <property type="entry name" value="ATPase_NBD"/>
</dbReference>
<protein>
    <submittedName>
        <fullName evidence="2">Kinase</fullName>
    </submittedName>
</protein>
<dbReference type="Gene3D" id="3.30.420.40">
    <property type="match status" value="2"/>
</dbReference>
<evidence type="ECO:0000313" key="3">
    <source>
        <dbReference type="Proteomes" id="UP000612456"/>
    </source>
</evidence>
<dbReference type="Pfam" id="PF01869">
    <property type="entry name" value="BcrAD_BadFG"/>
    <property type="match status" value="1"/>
</dbReference>
<sequence length="325" mass="34854">MAVIIGVDGGGSKTHAVAVDEEGRLLGVGLSGAGNHQSVGLQTALHHIQDSIGKALAVAGLTTEDIDFVQFGLAGADRDKDFGLLRPALATLPFRQWDLVCDTMEGLRIGSPDNTGVVLVCGTGTNAAGRNAGGATVQTGGFGYLYGDAAGGSDMAESTFRAAVRSWELRDIPSMLTESVPHYLGYRSMEEMWNDYLDRDIYEVSRDLTLVLHQTADEGDELASSLLRQTGRELALSAISVIRRLGMEDQTVPVVLIGSVLQKGRNRHLLAELSATLTRANMSYELNIPEMEPVYGSVMLAMDRMNMPVSAEMAHKFIGYGGYDN</sequence>
<keyword evidence="3" id="KW-1185">Reference proteome</keyword>
<dbReference type="RefSeq" id="WP_188998748.1">
    <property type="nucleotide sequence ID" value="NZ_BMHP01000008.1"/>
</dbReference>
<dbReference type="Proteomes" id="UP000612456">
    <property type="component" value="Unassembled WGS sequence"/>
</dbReference>
<comment type="caution">
    <text evidence="2">The sequence shown here is derived from an EMBL/GenBank/DDBJ whole genome shotgun (WGS) entry which is preliminary data.</text>
</comment>
<dbReference type="SUPFAM" id="SSF53067">
    <property type="entry name" value="Actin-like ATPase domain"/>
    <property type="match status" value="2"/>
</dbReference>
<name>A0A917E343_9BACL</name>
<keyword evidence="2" id="KW-0808">Transferase</keyword>
<evidence type="ECO:0000259" key="1">
    <source>
        <dbReference type="Pfam" id="PF01869"/>
    </source>
</evidence>